<dbReference type="PROSITE" id="PS50041">
    <property type="entry name" value="C_TYPE_LECTIN_2"/>
    <property type="match status" value="1"/>
</dbReference>
<organism evidence="2 3">
    <name type="scientific">Steinernema carpocapsae</name>
    <name type="common">Entomopathogenic nematode</name>
    <dbReference type="NCBI Taxonomy" id="34508"/>
    <lineage>
        <taxon>Eukaryota</taxon>
        <taxon>Metazoa</taxon>
        <taxon>Ecdysozoa</taxon>
        <taxon>Nematoda</taxon>
        <taxon>Chromadorea</taxon>
        <taxon>Rhabditida</taxon>
        <taxon>Tylenchina</taxon>
        <taxon>Panagrolaimomorpha</taxon>
        <taxon>Strongyloidoidea</taxon>
        <taxon>Steinernematidae</taxon>
        <taxon>Steinernema</taxon>
    </lineage>
</organism>
<protein>
    <recommendedName>
        <fullName evidence="1">C-type lectin domain-containing protein</fullName>
    </recommendedName>
</protein>
<dbReference type="InterPro" id="IPR016187">
    <property type="entry name" value="CTDL_fold"/>
</dbReference>
<reference evidence="2 3" key="2">
    <citation type="journal article" date="2019" name="G3 (Bethesda)">
        <title>Hybrid Assembly of the Genome of the Entomopathogenic Nematode Steinernema carpocapsae Identifies the X-Chromosome.</title>
        <authorList>
            <person name="Serra L."/>
            <person name="Macchietto M."/>
            <person name="Macias-Munoz A."/>
            <person name="McGill C.J."/>
            <person name="Rodriguez I.M."/>
            <person name="Rodriguez B."/>
            <person name="Murad R."/>
            <person name="Mortazavi A."/>
        </authorList>
    </citation>
    <scope>NUCLEOTIDE SEQUENCE [LARGE SCALE GENOMIC DNA]</scope>
    <source>
        <strain evidence="2 3">ALL</strain>
    </source>
</reference>
<dbReference type="SUPFAM" id="SSF56436">
    <property type="entry name" value="C-type lectin-like"/>
    <property type="match status" value="1"/>
</dbReference>
<evidence type="ECO:0000313" key="2">
    <source>
        <dbReference type="EMBL" id="TKR76658.1"/>
    </source>
</evidence>
<sequence length="194" mass="22240">MDLTALTFNAKTKQCVGYWNFYGLLDSSDITVSLIKEYFNETQECVIPEAYLREQISCHPGWLKAELNSSVFCYMTVNETTQKDFDLQKLPTLCQAYFPDAQAASIHTKDEEMFIVNNFKTLRGIGYQGVRLGLKLSDLSKYVEPSAWLWMDGTPMDYTNFRIDDTWMSETCGKHNKCAHGALFWTDDGKVKTT</sequence>
<evidence type="ECO:0000313" key="3">
    <source>
        <dbReference type="Proteomes" id="UP000298663"/>
    </source>
</evidence>
<keyword evidence="3" id="KW-1185">Reference proteome</keyword>
<reference evidence="2 3" key="1">
    <citation type="journal article" date="2015" name="Genome Biol.">
        <title>Comparative genomics of Steinernema reveals deeply conserved gene regulatory networks.</title>
        <authorList>
            <person name="Dillman A.R."/>
            <person name="Macchietto M."/>
            <person name="Porter C.F."/>
            <person name="Rogers A."/>
            <person name="Williams B."/>
            <person name="Antoshechkin I."/>
            <person name="Lee M.M."/>
            <person name="Goodwin Z."/>
            <person name="Lu X."/>
            <person name="Lewis E.E."/>
            <person name="Goodrich-Blair H."/>
            <person name="Stock S.P."/>
            <person name="Adams B.J."/>
            <person name="Sternberg P.W."/>
            <person name="Mortazavi A."/>
        </authorList>
    </citation>
    <scope>NUCLEOTIDE SEQUENCE [LARGE SCALE GENOMIC DNA]</scope>
    <source>
        <strain evidence="2 3">ALL</strain>
    </source>
</reference>
<proteinExistence type="predicted"/>
<comment type="caution">
    <text evidence="2">The sequence shown here is derived from an EMBL/GenBank/DDBJ whole genome shotgun (WGS) entry which is preliminary data.</text>
</comment>
<dbReference type="EMBL" id="AZBU02000005">
    <property type="protein sequence ID" value="TKR76658.1"/>
    <property type="molecule type" value="Genomic_DNA"/>
</dbReference>
<dbReference type="InterPro" id="IPR001304">
    <property type="entry name" value="C-type_lectin-like"/>
</dbReference>
<dbReference type="Gene3D" id="3.10.100.10">
    <property type="entry name" value="Mannose-Binding Protein A, subunit A"/>
    <property type="match status" value="1"/>
</dbReference>
<dbReference type="InterPro" id="IPR016186">
    <property type="entry name" value="C-type_lectin-like/link_sf"/>
</dbReference>
<accession>A0A4U5N2Y2</accession>
<dbReference type="Proteomes" id="UP000298663">
    <property type="component" value="Unassembled WGS sequence"/>
</dbReference>
<dbReference type="AlphaFoldDB" id="A0A4U5N2Y2"/>
<evidence type="ECO:0000259" key="1">
    <source>
        <dbReference type="PROSITE" id="PS50041"/>
    </source>
</evidence>
<feature type="domain" description="C-type lectin" evidence="1">
    <location>
        <begin position="69"/>
        <end position="187"/>
    </location>
</feature>
<name>A0A4U5N2Y2_STECR</name>
<gene>
    <name evidence="2" type="ORF">L596_017768</name>
</gene>